<comment type="caution">
    <text evidence="1">The sequence shown here is derived from an EMBL/GenBank/DDBJ whole genome shotgun (WGS) entry which is preliminary data.</text>
</comment>
<protein>
    <recommendedName>
        <fullName evidence="3">DUF748 domain-containing protein</fullName>
    </recommendedName>
</protein>
<name>A0ABP8LDJ1_9BACT</name>
<keyword evidence="2" id="KW-1185">Reference proteome</keyword>
<organism evidence="1 2">
    <name type="scientific">Pontibacter saemangeumensis</name>
    <dbReference type="NCBI Taxonomy" id="1084525"/>
    <lineage>
        <taxon>Bacteria</taxon>
        <taxon>Pseudomonadati</taxon>
        <taxon>Bacteroidota</taxon>
        <taxon>Cytophagia</taxon>
        <taxon>Cytophagales</taxon>
        <taxon>Hymenobacteraceae</taxon>
        <taxon>Pontibacter</taxon>
    </lineage>
</organism>
<evidence type="ECO:0000313" key="2">
    <source>
        <dbReference type="Proteomes" id="UP001500552"/>
    </source>
</evidence>
<proteinExistence type="predicted"/>
<evidence type="ECO:0000313" key="1">
    <source>
        <dbReference type="EMBL" id="GAA4427623.1"/>
    </source>
</evidence>
<evidence type="ECO:0008006" key="3">
    <source>
        <dbReference type="Google" id="ProtNLM"/>
    </source>
</evidence>
<reference evidence="2" key="1">
    <citation type="journal article" date="2019" name="Int. J. Syst. Evol. Microbiol.">
        <title>The Global Catalogue of Microorganisms (GCM) 10K type strain sequencing project: providing services to taxonomists for standard genome sequencing and annotation.</title>
        <authorList>
            <consortium name="The Broad Institute Genomics Platform"/>
            <consortium name="The Broad Institute Genome Sequencing Center for Infectious Disease"/>
            <person name="Wu L."/>
            <person name="Ma J."/>
        </authorList>
    </citation>
    <scope>NUCLEOTIDE SEQUENCE [LARGE SCALE GENOMIC DNA]</scope>
    <source>
        <strain evidence="2">JCM 17926</strain>
    </source>
</reference>
<dbReference type="EMBL" id="BAABHC010000004">
    <property type="protein sequence ID" value="GAA4427623.1"/>
    <property type="molecule type" value="Genomic_DNA"/>
</dbReference>
<gene>
    <name evidence="1" type="ORF">GCM10023188_10940</name>
</gene>
<sequence length="534" mass="59678">MSLLLFVGFFFFTIWLQAKLERTVQKRSNGVYKLQLYGLQASPFTGLLSADSLSLVPDYGRWQQLQQQQVAQTLLCLKSSHIELQGLSLINVLFGRPLTLSLLEVQQPDLLVTVMREDTTQQQKPLYQTAQGILKGLQIGQIDVNSARLQYRKGPDAAENILSIDFFDLTVDDFKLDSQSFQAPDRAYYANKILVEAGKASLLFPDGTYRGSTDSIYINTESRALMAKQVKLKPTTDPAGLSRAKDRAVSYTELVVPEVRFSGLNYPAHSRHNNFIARHLLITGPELKAFKDKQNFENKGSKPLPHELAQQIQTKFLLDSVEVNSCYIHYSELVPKAAKPGNISLQQLNIKMRNVSNMPAHISEKNPAVIQASGLVMGKLPMHLEVYMPLLNENGYHRIKGEIGSGNPEILNPILGPTAFVRFESGHVSRGRFKVELNNDRATGTFHLLYRNLEIELLSKGTGGEQSVGKEILSELASWLALKDSNPAEQGERPRVGKINVSRNRENSVFSYWKDCLMDGFLSVAGLDAQAEKL</sequence>
<dbReference type="RefSeq" id="WP_345157376.1">
    <property type="nucleotide sequence ID" value="NZ_BAABHC010000004.1"/>
</dbReference>
<accession>A0ABP8LDJ1</accession>
<dbReference type="Proteomes" id="UP001500552">
    <property type="component" value="Unassembled WGS sequence"/>
</dbReference>